<evidence type="ECO:0000313" key="2">
    <source>
        <dbReference type="Proteomes" id="UP000476338"/>
    </source>
</evidence>
<reference evidence="1 2" key="2">
    <citation type="submission" date="2020-03" db="EMBL/GenBank/DDBJ databases">
        <title>Campylobacter portucalensis sp. nov., a new species of Campylobacter isolated from the reproductive tract of bulls.</title>
        <authorList>
            <person name="Silva M.F."/>
            <person name="Pereira G."/>
            <person name="Carneiro C."/>
            <person name="Hemphill A."/>
            <person name="Mateus L."/>
            <person name="Lopes-Da-Costa L."/>
            <person name="Silva E."/>
        </authorList>
    </citation>
    <scope>NUCLEOTIDE SEQUENCE [LARGE SCALE GENOMIC DNA]</scope>
    <source>
        <strain evidence="1 2">FMV-PI01</strain>
    </source>
</reference>
<evidence type="ECO:0000313" key="1">
    <source>
        <dbReference type="EMBL" id="MSN97193.1"/>
    </source>
</evidence>
<reference evidence="1 2" key="1">
    <citation type="submission" date="2019-09" db="EMBL/GenBank/DDBJ databases">
        <authorList>
            <person name="Silva M."/>
            <person name="Pereira G."/>
            <person name="Lopes-Da-Costa L."/>
            <person name="Silva E."/>
        </authorList>
    </citation>
    <scope>NUCLEOTIDE SEQUENCE [LARGE SCALE GENOMIC DNA]</scope>
    <source>
        <strain evidence="1 2">FMV-PI01</strain>
    </source>
</reference>
<comment type="caution">
    <text evidence="1">The sequence shown here is derived from an EMBL/GenBank/DDBJ whole genome shotgun (WGS) entry which is preliminary data.</text>
</comment>
<dbReference type="EMBL" id="VWSJ01000069">
    <property type="protein sequence ID" value="MSN97193.1"/>
    <property type="molecule type" value="Genomic_DNA"/>
</dbReference>
<protein>
    <submittedName>
        <fullName evidence="1">Uncharacterized protein</fullName>
    </submittedName>
</protein>
<name>A0A6L5WN39_9BACT</name>
<proteinExistence type="predicted"/>
<dbReference type="AlphaFoldDB" id="A0A6L5WN39"/>
<organism evidence="1 2">
    <name type="scientific">Campylobacter portucalensis</name>
    <dbReference type="NCBI Taxonomy" id="2608384"/>
    <lineage>
        <taxon>Bacteria</taxon>
        <taxon>Pseudomonadati</taxon>
        <taxon>Campylobacterota</taxon>
        <taxon>Epsilonproteobacteria</taxon>
        <taxon>Campylobacterales</taxon>
        <taxon>Campylobacteraceae</taxon>
        <taxon>Campylobacter</taxon>
    </lineage>
</organism>
<keyword evidence="2" id="KW-1185">Reference proteome</keyword>
<accession>A0A6L5WN39</accession>
<gene>
    <name evidence="1" type="ORF">F1B92_08485</name>
</gene>
<dbReference type="RefSeq" id="WP_154571435.1">
    <property type="nucleotide sequence ID" value="NZ_VWSJ01000069.1"/>
</dbReference>
<sequence>MNFNFDEEIPNGVSIDKNAKNGENIRASTSIANNTRTILKFRALVKNGGPMDYKTQGKEFENFGNYNYGVLGRSMGIDKNFLNAAAGALQAKNIMSAYLKNGKKWFDDNNFTDADKIKYMKYTEIADKINDKIGTEKTKDLDLFRYFLNESIKIGQKSGNYGYFDDPKDQKYINDGYEDAKNSGYGNDFKLITFDDFDIYNGFGSLFFL</sequence>
<dbReference type="Proteomes" id="UP000476338">
    <property type="component" value="Unassembled WGS sequence"/>
</dbReference>